<dbReference type="Proteomes" id="UP000198683">
    <property type="component" value="Unassembled WGS sequence"/>
</dbReference>
<dbReference type="EMBL" id="FNFB01000028">
    <property type="protein sequence ID" value="SDL74494.1"/>
    <property type="molecule type" value="Genomic_DNA"/>
</dbReference>
<gene>
    <name evidence="2" type="ORF">SAMN05421874_12869</name>
</gene>
<feature type="compositionally biased region" description="Basic residues" evidence="1">
    <location>
        <begin position="11"/>
        <end position="21"/>
    </location>
</feature>
<feature type="region of interest" description="Disordered" evidence="1">
    <location>
        <begin position="1"/>
        <end position="21"/>
    </location>
</feature>
<keyword evidence="3" id="KW-1185">Reference proteome</keyword>
<evidence type="ECO:0000313" key="2">
    <source>
        <dbReference type="EMBL" id="SDL74494.1"/>
    </source>
</evidence>
<dbReference type="RefSeq" id="WP_143022294.1">
    <property type="nucleotide sequence ID" value="NZ_FNFB01000028.1"/>
</dbReference>
<reference evidence="2 3" key="1">
    <citation type="submission" date="2016-10" db="EMBL/GenBank/DDBJ databases">
        <authorList>
            <person name="de Groot N.N."/>
        </authorList>
    </citation>
    <scope>NUCLEOTIDE SEQUENCE [LARGE SCALE GENOMIC DNA]</scope>
    <source>
        <strain evidence="2 3">CGMCC 4.5681</strain>
    </source>
</reference>
<evidence type="ECO:0000313" key="3">
    <source>
        <dbReference type="Proteomes" id="UP000198683"/>
    </source>
</evidence>
<sequence length="64" mass="6909">MLTPADALDVKRKRNRSRNKKAIPRNTAIWSSDGATLLAVVEGHVTPDDIAAARQLALRATASQ</sequence>
<organism evidence="2 3">
    <name type="scientific">Nonomuraea maritima</name>
    <dbReference type="NCBI Taxonomy" id="683260"/>
    <lineage>
        <taxon>Bacteria</taxon>
        <taxon>Bacillati</taxon>
        <taxon>Actinomycetota</taxon>
        <taxon>Actinomycetes</taxon>
        <taxon>Streptosporangiales</taxon>
        <taxon>Streptosporangiaceae</taxon>
        <taxon>Nonomuraea</taxon>
    </lineage>
</organism>
<accession>A0A1G9MK38</accession>
<dbReference type="AlphaFoldDB" id="A0A1G9MK38"/>
<proteinExistence type="predicted"/>
<evidence type="ECO:0000256" key="1">
    <source>
        <dbReference type="SAM" id="MobiDB-lite"/>
    </source>
</evidence>
<dbReference type="STRING" id="683260.SAMN05421874_12869"/>
<name>A0A1G9MK38_9ACTN</name>
<protein>
    <submittedName>
        <fullName evidence="2">Uncharacterized protein</fullName>
    </submittedName>
</protein>